<dbReference type="RefSeq" id="WP_192758517.1">
    <property type="nucleotide sequence ID" value="NZ_JADBDZ010000001.1"/>
</dbReference>
<comment type="caution">
    <text evidence="2">The sequence shown here is derived from an EMBL/GenBank/DDBJ whole genome shotgun (WGS) entry which is preliminary data.</text>
</comment>
<keyword evidence="3" id="KW-1185">Reference proteome</keyword>
<accession>A0ABR9JMC9</accession>
<name>A0ABR9JMC9_9ACTN</name>
<reference evidence="2 3" key="1">
    <citation type="submission" date="2020-10" db="EMBL/GenBank/DDBJ databases">
        <title>Sequencing the genomes of 1000 actinobacteria strains.</title>
        <authorList>
            <person name="Klenk H.-P."/>
        </authorList>
    </citation>
    <scope>NUCLEOTIDE SEQUENCE [LARGE SCALE GENOMIC DNA]</scope>
    <source>
        <strain evidence="2 3">DSM 46744</strain>
    </source>
</reference>
<feature type="compositionally biased region" description="Basic and acidic residues" evidence="1">
    <location>
        <begin position="32"/>
        <end position="55"/>
    </location>
</feature>
<gene>
    <name evidence="2" type="ORF">H4W34_001533</name>
</gene>
<evidence type="ECO:0000313" key="3">
    <source>
        <dbReference type="Proteomes" id="UP000627838"/>
    </source>
</evidence>
<sequence>MRSGRAKIVGRGNPLAHLRARAPGPDPGFRAGLRERLVTAAARGEDGRNRARDDGGGTAAD</sequence>
<evidence type="ECO:0000313" key="2">
    <source>
        <dbReference type="EMBL" id="MBE1531700.1"/>
    </source>
</evidence>
<protein>
    <submittedName>
        <fullName evidence="2">Uncharacterized protein</fullName>
    </submittedName>
</protein>
<organism evidence="2 3">
    <name type="scientific">Actinomadura algeriensis</name>
    <dbReference type="NCBI Taxonomy" id="1679523"/>
    <lineage>
        <taxon>Bacteria</taxon>
        <taxon>Bacillati</taxon>
        <taxon>Actinomycetota</taxon>
        <taxon>Actinomycetes</taxon>
        <taxon>Streptosporangiales</taxon>
        <taxon>Thermomonosporaceae</taxon>
        <taxon>Actinomadura</taxon>
    </lineage>
</organism>
<dbReference type="EMBL" id="JADBDZ010000001">
    <property type="protein sequence ID" value="MBE1531700.1"/>
    <property type="molecule type" value="Genomic_DNA"/>
</dbReference>
<dbReference type="Proteomes" id="UP000627838">
    <property type="component" value="Unassembled WGS sequence"/>
</dbReference>
<feature type="region of interest" description="Disordered" evidence="1">
    <location>
        <begin position="1"/>
        <end position="61"/>
    </location>
</feature>
<proteinExistence type="predicted"/>
<evidence type="ECO:0000256" key="1">
    <source>
        <dbReference type="SAM" id="MobiDB-lite"/>
    </source>
</evidence>